<evidence type="ECO:0000313" key="8">
    <source>
        <dbReference type="EMBL" id="QKD81710.1"/>
    </source>
</evidence>
<proteinExistence type="inferred from homology"/>
<evidence type="ECO:0000256" key="4">
    <source>
        <dbReference type="ARBA" id="ARBA00022989"/>
    </source>
</evidence>
<organism evidence="8 9">
    <name type="scientific">Thermoleptolyngbya sichuanensis A183</name>
    <dbReference type="NCBI Taxonomy" id="2737172"/>
    <lineage>
        <taxon>Bacteria</taxon>
        <taxon>Bacillati</taxon>
        <taxon>Cyanobacteriota</taxon>
        <taxon>Cyanophyceae</taxon>
        <taxon>Oculatellales</taxon>
        <taxon>Oculatellaceae</taxon>
        <taxon>Thermoleptolyngbya</taxon>
        <taxon>Thermoleptolyngbya sichuanensis</taxon>
    </lineage>
</organism>
<dbReference type="GO" id="GO:0042372">
    <property type="term" value="P:phylloquinone biosynthetic process"/>
    <property type="evidence" value="ECO:0007669"/>
    <property type="project" value="UniProtKB-UniRule"/>
</dbReference>
<dbReference type="InterPro" id="IPR000537">
    <property type="entry name" value="UbiA_prenyltransferase"/>
</dbReference>
<feature type="transmembrane region" description="Helical" evidence="6">
    <location>
        <begin position="171"/>
        <end position="194"/>
    </location>
</feature>
<dbReference type="HAMAP" id="MF_01938">
    <property type="entry name" value="MenA_2"/>
    <property type="match status" value="1"/>
</dbReference>
<dbReference type="PANTHER" id="PTHR13929:SF0">
    <property type="entry name" value="UBIA PRENYLTRANSFERASE DOMAIN-CONTAINING PROTEIN 1"/>
    <property type="match status" value="1"/>
</dbReference>
<feature type="compositionally biased region" description="Polar residues" evidence="7">
    <location>
        <begin position="1"/>
        <end position="15"/>
    </location>
</feature>
<feature type="region of interest" description="Disordered" evidence="7">
    <location>
        <begin position="1"/>
        <end position="34"/>
    </location>
</feature>
<dbReference type="InterPro" id="IPR011937">
    <property type="entry name" value="DHNA_phytyltransferase_MenA"/>
</dbReference>
<dbReference type="Pfam" id="PF01040">
    <property type="entry name" value="UbiA"/>
    <property type="match status" value="1"/>
</dbReference>
<evidence type="ECO:0000256" key="7">
    <source>
        <dbReference type="SAM" id="MobiDB-lite"/>
    </source>
</evidence>
<dbReference type="NCBIfam" id="TIGR02235">
    <property type="entry name" value="menA_cyano-plnt"/>
    <property type="match status" value="1"/>
</dbReference>
<dbReference type="EC" id="2.5.1.130" evidence="6"/>
<dbReference type="UniPathway" id="UPA00995"/>
<comment type="similarity">
    <text evidence="6">Belongs to the MenA family. Type 2 subfamily.</text>
</comment>
<dbReference type="EMBL" id="CP053661">
    <property type="protein sequence ID" value="QKD81710.1"/>
    <property type="molecule type" value="Genomic_DNA"/>
</dbReference>
<dbReference type="PIRSF" id="PIRSF005355">
    <property type="entry name" value="UBIAD1"/>
    <property type="match status" value="1"/>
</dbReference>
<evidence type="ECO:0000256" key="3">
    <source>
        <dbReference type="ARBA" id="ARBA00022692"/>
    </source>
</evidence>
<keyword evidence="2 6" id="KW-0808">Transferase</keyword>
<protein>
    <recommendedName>
        <fullName evidence="6">2-carboxy-1,4-naphthoquinone phytyltransferase</fullName>
        <ecNumber evidence="6">2.5.1.130</ecNumber>
    </recommendedName>
    <alternativeName>
        <fullName evidence="6">1,4-dihydroxy-2-naphthoate phytyltransferase</fullName>
        <shortName evidence="6">DHNA phytyltransferase</shortName>
    </alternativeName>
</protein>
<feature type="transmembrane region" description="Helical" evidence="6">
    <location>
        <begin position="75"/>
        <end position="91"/>
    </location>
</feature>
<feature type="transmembrane region" description="Helical" evidence="6">
    <location>
        <begin position="148"/>
        <end position="165"/>
    </location>
</feature>
<keyword evidence="9" id="KW-1185">Reference proteome</keyword>
<dbReference type="KEGG" id="theu:HPC62_05450"/>
<gene>
    <name evidence="6" type="primary">menA</name>
    <name evidence="8" type="ORF">HPC62_05450</name>
</gene>
<dbReference type="GO" id="GO:0009234">
    <property type="term" value="P:menaquinone biosynthetic process"/>
    <property type="evidence" value="ECO:0007669"/>
    <property type="project" value="TreeGrafter"/>
</dbReference>
<dbReference type="GO" id="GO:0004659">
    <property type="term" value="F:prenyltransferase activity"/>
    <property type="evidence" value="ECO:0007669"/>
    <property type="project" value="UniProtKB-UniRule"/>
</dbReference>
<accession>A0A6M8BBF9</accession>
<feature type="transmembrane region" description="Helical" evidence="6">
    <location>
        <begin position="206"/>
        <end position="226"/>
    </location>
</feature>
<name>A0A6M8BBF9_9CYAN</name>
<keyword evidence="4 6" id="KW-1133">Transmembrane helix</keyword>
<dbReference type="AlphaFoldDB" id="A0A6M8BBF9"/>
<dbReference type="CDD" id="cd13962">
    <property type="entry name" value="PT_UbiA_UBIAD1"/>
    <property type="match status" value="1"/>
</dbReference>
<comment type="catalytic activity">
    <reaction evidence="6">
        <text>2-carboxy-1,4-naphthoquinone + phytyl diphosphate + H(+) = demethylphylloquinone + CO2 + diphosphate</text>
        <dbReference type="Rhea" id="RHEA:47740"/>
        <dbReference type="ChEBI" id="CHEBI:15378"/>
        <dbReference type="ChEBI" id="CHEBI:16526"/>
        <dbReference type="ChEBI" id="CHEBI:31087"/>
        <dbReference type="ChEBI" id="CHEBI:33019"/>
        <dbReference type="ChEBI" id="CHEBI:75434"/>
        <dbReference type="ChEBI" id="CHEBI:87842"/>
        <dbReference type="EC" id="2.5.1.130"/>
    </reaction>
</comment>
<feature type="transmembrane region" description="Helical" evidence="6">
    <location>
        <begin position="122"/>
        <end position="141"/>
    </location>
</feature>
<comment type="subcellular location">
    <subcellularLocation>
        <location evidence="6">Cell inner membrane</location>
        <topology evidence="6">Multi-pass membrane protein</topology>
    </subcellularLocation>
    <subcellularLocation>
        <location evidence="1">Membrane</location>
        <topology evidence="1">Multi-pass membrane protein</topology>
    </subcellularLocation>
</comment>
<keyword evidence="6" id="KW-1003">Cell membrane</keyword>
<dbReference type="PANTHER" id="PTHR13929">
    <property type="entry name" value="1,4-DIHYDROXY-2-NAPHTHOATE OCTAPRENYLTRANSFERASE"/>
    <property type="match status" value="1"/>
</dbReference>
<feature type="transmembrane region" description="Helical" evidence="6">
    <location>
        <begin position="50"/>
        <end position="68"/>
    </location>
</feature>
<feature type="transmembrane region" description="Helical" evidence="6">
    <location>
        <begin position="308"/>
        <end position="330"/>
    </location>
</feature>
<dbReference type="Proteomes" id="UP000505210">
    <property type="component" value="Chromosome"/>
</dbReference>
<reference evidence="8 9" key="1">
    <citation type="submission" date="2020-05" db="EMBL/GenBank/DDBJ databases">
        <title>Complete genome sequence of of a novel Thermoleptolyngbya strain isolated from hot springs of Ganzi, Sichuan China.</title>
        <authorList>
            <person name="Tang J."/>
            <person name="Daroch M."/>
            <person name="Li L."/>
            <person name="Waleron K."/>
            <person name="Waleron M."/>
            <person name="Waleron M."/>
        </authorList>
    </citation>
    <scope>NUCLEOTIDE SEQUENCE [LARGE SCALE GENOMIC DNA]</scope>
    <source>
        <strain evidence="8 9">PKUAC-SCTA183</strain>
    </source>
</reference>
<evidence type="ECO:0000256" key="5">
    <source>
        <dbReference type="ARBA" id="ARBA00023136"/>
    </source>
</evidence>
<keyword evidence="6" id="KW-0997">Cell inner membrane</keyword>
<dbReference type="InterPro" id="IPR026046">
    <property type="entry name" value="UBIAD1"/>
</dbReference>
<comment type="function">
    <text evidence="6">Involved in the synthesis of phylloquinone (vitamin K1). Catalyzes the transfer of a prenyl chain to 2-carboxy-1,4-naphthoquinone.</text>
</comment>
<comment type="pathway">
    <text evidence="6">Cofactor biosynthesis; phylloquinone biosynthesis.</text>
</comment>
<keyword evidence="5 6" id="KW-0472">Membrane</keyword>
<dbReference type="GO" id="GO:0005886">
    <property type="term" value="C:plasma membrane"/>
    <property type="evidence" value="ECO:0007669"/>
    <property type="project" value="UniProtKB-SubCell"/>
</dbReference>
<sequence length="332" mass="35936">MTTKPTRHTPSTNLHSLEPTLSAGSAVGPHPEQLAKPPAKKLWMAALKPPMYSVAIMPIALGTAIAYFEKRSLQWDILITFLAAAILILIWENLSNDVFDSETGIDQNKHHSLVNLTKNKSLIFAIANVCLILGISGIISISWIQQDPTVLGLVLLCCGLGYVYQGPPFRLGYQGLGEILCFFAFGPLGVSAAYYSQSQSGSWTSLAASIILGISTSLILFCSHFHQVADDAAAGKRSPIVRLGTRRSAQLLPWLCGSLYGLTVLFVITGLFPIWTLLIFASLPPALHLCRHVLANHDKPARVSNCKFIAVSLHFWSSLLLCAGFALSALGR</sequence>
<evidence type="ECO:0000256" key="6">
    <source>
        <dbReference type="HAMAP-Rule" id="MF_01938"/>
    </source>
</evidence>
<evidence type="ECO:0000256" key="1">
    <source>
        <dbReference type="ARBA" id="ARBA00004141"/>
    </source>
</evidence>
<keyword evidence="3 6" id="KW-0812">Transmembrane</keyword>
<evidence type="ECO:0000313" key="9">
    <source>
        <dbReference type="Proteomes" id="UP000505210"/>
    </source>
</evidence>
<feature type="transmembrane region" description="Helical" evidence="6">
    <location>
        <begin position="259"/>
        <end position="287"/>
    </location>
</feature>
<evidence type="ECO:0000256" key="2">
    <source>
        <dbReference type="ARBA" id="ARBA00022679"/>
    </source>
</evidence>